<dbReference type="Proteomes" id="UP000557307">
    <property type="component" value="Unassembled WGS sequence"/>
</dbReference>
<dbReference type="RefSeq" id="WP_221307545.1">
    <property type="nucleotide sequence ID" value="NZ_JACHGF010000013.1"/>
</dbReference>
<reference evidence="1 2" key="1">
    <citation type="submission" date="2020-08" db="EMBL/GenBank/DDBJ databases">
        <title>Genomic Encyclopedia of Type Strains, Phase IV (KMG-IV): sequencing the most valuable type-strain genomes for metagenomic binning, comparative biology and taxonomic classification.</title>
        <authorList>
            <person name="Goeker M."/>
        </authorList>
    </citation>
    <scope>NUCLEOTIDE SEQUENCE [LARGE SCALE GENOMIC DNA]</scope>
    <source>
        <strain evidence="1 2">DSM 105074</strain>
    </source>
</reference>
<gene>
    <name evidence="1" type="ORF">HNQ92_005219</name>
</gene>
<comment type="caution">
    <text evidence="1">The sequence shown here is derived from an EMBL/GenBank/DDBJ whole genome shotgun (WGS) entry which is preliminary data.</text>
</comment>
<dbReference type="EMBL" id="JACHGF010000013">
    <property type="protein sequence ID" value="MBB5287057.1"/>
    <property type="molecule type" value="Genomic_DNA"/>
</dbReference>
<sequence>MKTIDSLQGKELGVDVTVLPDTLVVDFTAIRQKTIEQYGFAEKPADEPWIIGKLRREDFFRMKEEESEESENEEKQ</sequence>
<accession>A0A840TZV1</accession>
<proteinExistence type="predicted"/>
<name>A0A840TZV1_9BACT</name>
<protein>
    <submittedName>
        <fullName evidence="1">Uncharacterized protein</fullName>
    </submittedName>
</protein>
<dbReference type="AlphaFoldDB" id="A0A840TZV1"/>
<evidence type="ECO:0000313" key="2">
    <source>
        <dbReference type="Proteomes" id="UP000557307"/>
    </source>
</evidence>
<evidence type="ECO:0000313" key="1">
    <source>
        <dbReference type="EMBL" id="MBB5287057.1"/>
    </source>
</evidence>
<keyword evidence="2" id="KW-1185">Reference proteome</keyword>
<organism evidence="1 2">
    <name type="scientific">Rhabdobacter roseus</name>
    <dbReference type="NCBI Taxonomy" id="1655419"/>
    <lineage>
        <taxon>Bacteria</taxon>
        <taxon>Pseudomonadati</taxon>
        <taxon>Bacteroidota</taxon>
        <taxon>Cytophagia</taxon>
        <taxon>Cytophagales</taxon>
        <taxon>Cytophagaceae</taxon>
        <taxon>Rhabdobacter</taxon>
    </lineage>
</organism>